<gene>
    <name evidence="7" type="ORF">FCM35_KLT21343</name>
</gene>
<organism evidence="7 8">
    <name type="scientific">Carex littledalei</name>
    <dbReference type="NCBI Taxonomy" id="544730"/>
    <lineage>
        <taxon>Eukaryota</taxon>
        <taxon>Viridiplantae</taxon>
        <taxon>Streptophyta</taxon>
        <taxon>Embryophyta</taxon>
        <taxon>Tracheophyta</taxon>
        <taxon>Spermatophyta</taxon>
        <taxon>Magnoliopsida</taxon>
        <taxon>Liliopsida</taxon>
        <taxon>Poales</taxon>
        <taxon>Cyperaceae</taxon>
        <taxon>Cyperoideae</taxon>
        <taxon>Cariceae</taxon>
        <taxon>Carex</taxon>
        <taxon>Carex subgen. Euthyceras</taxon>
    </lineage>
</organism>
<dbReference type="PANTHER" id="PTHR11206">
    <property type="entry name" value="MULTIDRUG RESISTANCE PROTEIN"/>
    <property type="match status" value="1"/>
</dbReference>
<evidence type="ECO:0000256" key="1">
    <source>
        <dbReference type="ARBA" id="ARBA00004141"/>
    </source>
</evidence>
<dbReference type="EMBL" id="SWLB01000009">
    <property type="protein sequence ID" value="KAF3334739.1"/>
    <property type="molecule type" value="Genomic_DNA"/>
</dbReference>
<dbReference type="GO" id="GO:1990961">
    <property type="term" value="P:xenobiotic detoxification by transmembrane export across the plasma membrane"/>
    <property type="evidence" value="ECO:0007669"/>
    <property type="project" value="InterPro"/>
</dbReference>
<feature type="transmembrane region" description="Helical" evidence="6">
    <location>
        <begin position="165"/>
        <end position="186"/>
    </location>
</feature>
<evidence type="ECO:0000313" key="7">
    <source>
        <dbReference type="EMBL" id="KAF3334739.1"/>
    </source>
</evidence>
<dbReference type="GO" id="GO:0016020">
    <property type="term" value="C:membrane"/>
    <property type="evidence" value="ECO:0007669"/>
    <property type="project" value="UniProtKB-SubCell"/>
</dbReference>
<keyword evidence="8" id="KW-1185">Reference proteome</keyword>
<feature type="transmembrane region" description="Helical" evidence="6">
    <location>
        <begin position="350"/>
        <end position="371"/>
    </location>
</feature>
<dbReference type="GO" id="GO:0015297">
    <property type="term" value="F:antiporter activity"/>
    <property type="evidence" value="ECO:0007669"/>
    <property type="project" value="InterPro"/>
</dbReference>
<sequence>MENGKYLVVSNMMVGHLGSLALSSAAVATSLTSVTGFSLLLGMASGLETLCGQAFGAQQYHKLGTQTYGAIFTLLIVCLPISLIWAWMAKILTFIGQDPLISHEAGRYAVWMIPGLFAFAVVQPLIKFLQAQSLILPMLFASAATLCIHVPLCYVLVYFSVLGNVGAALSISISYWLDVIMLGLYIRYSASCEMTRSPLSTEAFRGIKEFLRLALPSAVMVCLEWWSFEFLILLSGLLPNPQLETSVLSIWYEVNYNTRVSNELGAGNPEKARSAVRVVMSIAVAEAAVVSGTLLASHSILGYAYSNEEEVVSYVSKMVPLVCISVITDSLQGVLSGVARGCGWQHLGAYVNLGSFYLIGIPIAVTLGFFLNMGGRGLWIGIICGSVSQSTLLILITSFTNWQHMANQARERVFNEKPLIS</sequence>
<dbReference type="Pfam" id="PF01554">
    <property type="entry name" value="MatE"/>
    <property type="match status" value="2"/>
</dbReference>
<feature type="transmembrane region" description="Helical" evidence="6">
    <location>
        <begin position="20"/>
        <end position="47"/>
    </location>
</feature>
<feature type="transmembrane region" description="Helical" evidence="6">
    <location>
        <begin position="138"/>
        <end position="159"/>
    </location>
</feature>
<keyword evidence="3 6" id="KW-0812">Transmembrane</keyword>
<dbReference type="NCBIfam" id="TIGR00797">
    <property type="entry name" value="matE"/>
    <property type="match status" value="1"/>
</dbReference>
<dbReference type="OrthoDB" id="2126698at2759"/>
<evidence type="ECO:0000256" key="2">
    <source>
        <dbReference type="ARBA" id="ARBA00010199"/>
    </source>
</evidence>
<feature type="transmembrane region" description="Helical" evidence="6">
    <location>
        <begin position="68"/>
        <end position="88"/>
    </location>
</feature>
<dbReference type="InterPro" id="IPR002528">
    <property type="entry name" value="MATE_fam"/>
</dbReference>
<comment type="caution">
    <text evidence="7">The sequence shown here is derived from an EMBL/GenBank/DDBJ whole genome shotgun (WGS) entry which is preliminary data.</text>
</comment>
<feature type="transmembrane region" description="Helical" evidence="6">
    <location>
        <begin position="278"/>
        <end position="306"/>
    </location>
</feature>
<proteinExistence type="inferred from homology"/>
<evidence type="ECO:0000256" key="5">
    <source>
        <dbReference type="ARBA" id="ARBA00023136"/>
    </source>
</evidence>
<evidence type="ECO:0000256" key="6">
    <source>
        <dbReference type="SAM" id="Phobius"/>
    </source>
</evidence>
<evidence type="ECO:0000313" key="8">
    <source>
        <dbReference type="Proteomes" id="UP000623129"/>
    </source>
</evidence>
<name>A0A833VVE1_9POAL</name>
<evidence type="ECO:0000256" key="3">
    <source>
        <dbReference type="ARBA" id="ARBA00022692"/>
    </source>
</evidence>
<keyword evidence="4 6" id="KW-1133">Transmembrane helix</keyword>
<feature type="transmembrane region" description="Helical" evidence="6">
    <location>
        <begin position="377"/>
        <end position="402"/>
    </location>
</feature>
<keyword evidence="5 6" id="KW-0472">Membrane</keyword>
<dbReference type="InterPro" id="IPR045069">
    <property type="entry name" value="MATE_euk"/>
</dbReference>
<evidence type="ECO:0000256" key="4">
    <source>
        <dbReference type="ARBA" id="ARBA00022989"/>
    </source>
</evidence>
<comment type="similarity">
    <text evidence="2">Belongs to the multi antimicrobial extrusion (MATE) (TC 2.A.66.1) family.</text>
</comment>
<dbReference type="GO" id="GO:0042910">
    <property type="term" value="F:xenobiotic transmembrane transporter activity"/>
    <property type="evidence" value="ECO:0007669"/>
    <property type="project" value="InterPro"/>
</dbReference>
<comment type="subcellular location">
    <subcellularLocation>
        <location evidence="1">Membrane</location>
        <topology evidence="1">Multi-pass membrane protein</topology>
    </subcellularLocation>
</comment>
<feature type="transmembrane region" description="Helical" evidence="6">
    <location>
        <begin position="108"/>
        <end position="126"/>
    </location>
</feature>
<accession>A0A833VVE1</accession>
<dbReference type="CDD" id="cd13132">
    <property type="entry name" value="MATE_eukaryotic"/>
    <property type="match status" value="1"/>
</dbReference>
<reference evidence="7" key="1">
    <citation type="submission" date="2020-01" db="EMBL/GenBank/DDBJ databases">
        <title>Genome sequence of Kobresia littledalei, the first chromosome-level genome in the family Cyperaceae.</title>
        <authorList>
            <person name="Qu G."/>
        </authorList>
    </citation>
    <scope>NUCLEOTIDE SEQUENCE</scope>
    <source>
        <strain evidence="7">C.B.Clarke</strain>
        <tissue evidence="7">Leaf</tissue>
    </source>
</reference>
<dbReference type="AlphaFoldDB" id="A0A833VVE1"/>
<dbReference type="Proteomes" id="UP000623129">
    <property type="component" value="Unassembled WGS sequence"/>
</dbReference>
<protein>
    <submittedName>
        <fullName evidence="7">MATE efflux family protein 5-like protein</fullName>
    </submittedName>
</protein>